<dbReference type="Gene3D" id="3.40.980.10">
    <property type="entry name" value="MoaB/Mog-like domain"/>
    <property type="match status" value="1"/>
</dbReference>
<reference evidence="2 3" key="1">
    <citation type="submission" date="2020-04" db="EMBL/GenBank/DDBJ databases">
        <title>Enterovirga sp. isolate from soil.</title>
        <authorList>
            <person name="Chea S."/>
            <person name="Kim D.-U."/>
        </authorList>
    </citation>
    <scope>NUCLEOTIDE SEQUENCE [LARGE SCALE GENOMIC DNA]</scope>
    <source>
        <strain evidence="2 3">DB1703</strain>
    </source>
</reference>
<organism evidence="2 3">
    <name type="scientific">Enterovirga aerilata</name>
    <dbReference type="NCBI Taxonomy" id="2730920"/>
    <lineage>
        <taxon>Bacteria</taxon>
        <taxon>Pseudomonadati</taxon>
        <taxon>Pseudomonadota</taxon>
        <taxon>Alphaproteobacteria</taxon>
        <taxon>Hyphomicrobiales</taxon>
        <taxon>Methylobacteriaceae</taxon>
        <taxon>Enterovirga</taxon>
    </lineage>
</organism>
<dbReference type="UniPathway" id="UPA00344"/>
<dbReference type="RefSeq" id="WP_171217874.1">
    <property type="nucleotide sequence ID" value="NZ_JABEPP010000002.1"/>
</dbReference>
<feature type="domain" description="MoaB/Mog" evidence="1">
    <location>
        <begin position="169"/>
        <end position="302"/>
    </location>
</feature>
<comment type="caution">
    <text evidence="2">The sequence shown here is derived from an EMBL/GenBank/DDBJ whole genome shotgun (WGS) entry which is preliminary data.</text>
</comment>
<evidence type="ECO:0000313" key="3">
    <source>
        <dbReference type="Proteomes" id="UP000564885"/>
    </source>
</evidence>
<protein>
    <submittedName>
        <fullName evidence="2">Molybdopterin-binding protein</fullName>
    </submittedName>
</protein>
<evidence type="ECO:0000259" key="1">
    <source>
        <dbReference type="SMART" id="SM00852"/>
    </source>
</evidence>
<accession>A0A849I4Z5</accession>
<dbReference type="CDD" id="cd03522">
    <property type="entry name" value="MoeA_like"/>
    <property type="match status" value="1"/>
</dbReference>
<dbReference type="InterPro" id="IPR036425">
    <property type="entry name" value="MoaB/Mog-like_dom_sf"/>
</dbReference>
<dbReference type="SUPFAM" id="SSF53218">
    <property type="entry name" value="Molybdenum cofactor biosynthesis proteins"/>
    <property type="match status" value="1"/>
</dbReference>
<dbReference type="SMART" id="SM00852">
    <property type="entry name" value="MoCF_biosynth"/>
    <property type="match status" value="1"/>
</dbReference>
<dbReference type="EMBL" id="JABEPP010000002">
    <property type="protein sequence ID" value="NNM72401.1"/>
    <property type="molecule type" value="Genomic_DNA"/>
</dbReference>
<gene>
    <name evidence="2" type="ORF">HJG44_08340</name>
</gene>
<keyword evidence="3" id="KW-1185">Reference proteome</keyword>
<proteinExistence type="predicted"/>
<dbReference type="AlphaFoldDB" id="A0A849I4Z5"/>
<name>A0A849I4Z5_9HYPH</name>
<sequence length="339" mass="34908">MKFGPVPVEEAAGSISAHSLRLPGLVIRKGATISAEQAAALKAAGHATVVAVRLDPDDIGEDAAALRLAEAVAGENLRVERPFTGRANLYAARAGVLTVDVPAVDRINAVDESVTLATLQAYKPVVEGEMVGTVKIIPYAVPGRVLDAALRAASPGAIDVAPYRLTKVGAISTMLPGLKPSVVVKTLGALRNRLAPAGATVVAEASTPHAAEPLAEELRRQIGSDAEMVVVFGASAIADRADVIPSAIEAAGGAVEHFGMPVDPGNLLLIGRIGEKPVIGAPGCARSPKENGFDWVLQRLLAGIPVTRADITKLGVGGLLMEIVSRGQPREGGEREEEA</sequence>
<dbReference type="Proteomes" id="UP000564885">
    <property type="component" value="Unassembled WGS sequence"/>
</dbReference>
<evidence type="ECO:0000313" key="2">
    <source>
        <dbReference type="EMBL" id="NNM72401.1"/>
    </source>
</evidence>
<dbReference type="InterPro" id="IPR001453">
    <property type="entry name" value="MoaB/Mog_dom"/>
</dbReference>